<evidence type="ECO:0000256" key="2">
    <source>
        <dbReference type="ARBA" id="ARBA00023242"/>
    </source>
</evidence>
<evidence type="ECO:0000313" key="6">
    <source>
        <dbReference type="Proteomes" id="UP000728032"/>
    </source>
</evidence>
<name>A0A7R9R3G3_9ACAR</name>
<dbReference type="Gene3D" id="2.130.10.10">
    <property type="entry name" value="YVTN repeat-like/Quinoprotein amine dehydrogenase"/>
    <property type="match status" value="1"/>
</dbReference>
<dbReference type="AlphaFoldDB" id="A0A7R9R3G3"/>
<dbReference type="Pfam" id="PF03178">
    <property type="entry name" value="CPSF_A"/>
    <property type="match status" value="1"/>
</dbReference>
<keyword evidence="6" id="KW-1185">Reference proteome</keyword>
<evidence type="ECO:0000313" key="5">
    <source>
        <dbReference type="EMBL" id="CAD7668851.1"/>
    </source>
</evidence>
<dbReference type="OrthoDB" id="436637at2759"/>
<dbReference type="InterPro" id="IPR004871">
    <property type="entry name" value="RSE1/DDB1/CPSF1_C"/>
</dbReference>
<reference evidence="5" key="1">
    <citation type="submission" date="2020-11" db="EMBL/GenBank/DDBJ databases">
        <authorList>
            <person name="Tran Van P."/>
        </authorList>
    </citation>
    <scope>NUCLEOTIDE SEQUENCE</scope>
</reference>
<proteinExistence type="inferred from homology"/>
<dbReference type="InterPro" id="IPR050358">
    <property type="entry name" value="RSE1/DDB1/CFT1"/>
</dbReference>
<comment type="subcellular location">
    <subcellularLocation>
        <location evidence="1">Nucleus</location>
    </subcellularLocation>
</comment>
<dbReference type="EMBL" id="OC977249">
    <property type="protein sequence ID" value="CAD7668851.1"/>
    <property type="molecule type" value="Genomic_DNA"/>
</dbReference>
<dbReference type="EMBL" id="CAJPVJ010062424">
    <property type="protein sequence ID" value="CAG2184300.1"/>
    <property type="molecule type" value="Genomic_DNA"/>
</dbReference>
<sequence>CNFHIGEIILSMQRATLIPGLSEALVYTTISGTIGVLVPFTSHEDHDFFTHLEMHMRSENPPLCGRDHLSFRSYYYPVKNVIDGDLCEQFNSIEAPKQRSIAEDMDRIPAEVSKKLEDIRTQYAF</sequence>
<dbReference type="GO" id="GO:0005634">
    <property type="term" value="C:nucleus"/>
    <property type="evidence" value="ECO:0007669"/>
    <property type="project" value="UniProtKB-SubCell"/>
</dbReference>
<comment type="similarity">
    <text evidence="3">Belongs to the RSE1 family.</text>
</comment>
<protein>
    <recommendedName>
        <fullName evidence="4">RSE1/DDB1/CPSF1 C-terminal domain-containing protein</fullName>
    </recommendedName>
</protein>
<evidence type="ECO:0000256" key="3">
    <source>
        <dbReference type="ARBA" id="ARBA00038266"/>
    </source>
</evidence>
<dbReference type="GO" id="GO:0003676">
    <property type="term" value="F:nucleic acid binding"/>
    <property type="evidence" value="ECO:0007669"/>
    <property type="project" value="InterPro"/>
</dbReference>
<dbReference type="PANTHER" id="PTHR10644">
    <property type="entry name" value="DNA REPAIR/RNA PROCESSING CPSF FAMILY"/>
    <property type="match status" value="1"/>
</dbReference>
<evidence type="ECO:0000259" key="4">
    <source>
        <dbReference type="Pfam" id="PF03178"/>
    </source>
</evidence>
<dbReference type="Proteomes" id="UP000728032">
    <property type="component" value="Unassembled WGS sequence"/>
</dbReference>
<feature type="domain" description="RSE1/DDB1/CPSF1 C-terminal" evidence="4">
    <location>
        <begin position="1"/>
        <end position="91"/>
    </location>
</feature>
<dbReference type="FunFam" id="1.10.150.910:FF:000002">
    <property type="entry name" value="Splicing factor 3B subunit 3"/>
    <property type="match status" value="1"/>
</dbReference>
<feature type="non-terminal residue" evidence="5">
    <location>
        <position position="1"/>
    </location>
</feature>
<gene>
    <name evidence="5" type="ORF">ONB1V03_LOCUS23720</name>
</gene>
<evidence type="ECO:0000256" key="1">
    <source>
        <dbReference type="ARBA" id="ARBA00004123"/>
    </source>
</evidence>
<dbReference type="Gene3D" id="1.10.150.910">
    <property type="match status" value="1"/>
</dbReference>
<organism evidence="5">
    <name type="scientific">Oppiella nova</name>
    <dbReference type="NCBI Taxonomy" id="334625"/>
    <lineage>
        <taxon>Eukaryota</taxon>
        <taxon>Metazoa</taxon>
        <taxon>Ecdysozoa</taxon>
        <taxon>Arthropoda</taxon>
        <taxon>Chelicerata</taxon>
        <taxon>Arachnida</taxon>
        <taxon>Acari</taxon>
        <taxon>Acariformes</taxon>
        <taxon>Sarcoptiformes</taxon>
        <taxon>Oribatida</taxon>
        <taxon>Brachypylina</taxon>
        <taxon>Oppioidea</taxon>
        <taxon>Oppiidae</taxon>
        <taxon>Oppiella</taxon>
    </lineage>
</organism>
<accession>A0A7R9R3G3</accession>
<dbReference type="InterPro" id="IPR015943">
    <property type="entry name" value="WD40/YVTN_repeat-like_dom_sf"/>
</dbReference>
<keyword evidence="2" id="KW-0539">Nucleus</keyword>